<feature type="compositionally biased region" description="Polar residues" evidence="1">
    <location>
        <begin position="165"/>
        <end position="177"/>
    </location>
</feature>
<feature type="region of interest" description="Disordered" evidence="1">
    <location>
        <begin position="1"/>
        <end position="44"/>
    </location>
</feature>
<name>A0A7E4UVK5_PANRE</name>
<evidence type="ECO:0000313" key="2">
    <source>
        <dbReference type="Proteomes" id="UP000492821"/>
    </source>
</evidence>
<proteinExistence type="predicted"/>
<feature type="region of interest" description="Disordered" evidence="1">
    <location>
        <begin position="94"/>
        <end position="131"/>
    </location>
</feature>
<evidence type="ECO:0000313" key="3">
    <source>
        <dbReference type="WBParaSite" id="Pan_g13392.t1"/>
    </source>
</evidence>
<keyword evidence="2" id="KW-1185">Reference proteome</keyword>
<feature type="region of interest" description="Disordered" evidence="1">
    <location>
        <begin position="165"/>
        <end position="213"/>
    </location>
</feature>
<reference evidence="3" key="2">
    <citation type="submission" date="2020-10" db="UniProtKB">
        <authorList>
            <consortium name="WormBaseParasite"/>
        </authorList>
    </citation>
    <scope>IDENTIFICATION</scope>
</reference>
<evidence type="ECO:0000256" key="1">
    <source>
        <dbReference type="SAM" id="MobiDB-lite"/>
    </source>
</evidence>
<sequence length="250" mass="27799">MSTLPKRSKYDEKSAQLPGYWRRSLQLTGPSTSTDSNETENRRRSVVVSSASRYREGFPLYWQHDFDVGSLGFPLAVFSPVLHPTGEPVSATLASLTTPTASSRPSPAHSTTSSRAVSPEGPIRKHRHGSRLLHHARDALVRSWHEDVDSGFSDYHHAKVSRCVSTLSNDSDNSGRSSPKFGRFTRNSRIQKSLTSDQLSSYSQGTMDSSSNSGIMCRSLSNIEEKPESHSPTPVLHRRGFLLNFLRLDR</sequence>
<dbReference type="AlphaFoldDB" id="A0A7E4UVK5"/>
<protein>
    <submittedName>
        <fullName evidence="3">DUF4005 domain-containing protein</fullName>
    </submittedName>
</protein>
<feature type="compositionally biased region" description="Low complexity" evidence="1">
    <location>
        <begin position="94"/>
        <end position="116"/>
    </location>
</feature>
<accession>A0A7E4UVK5</accession>
<dbReference type="WBParaSite" id="Pan_g13392.t1">
    <property type="protein sequence ID" value="Pan_g13392.t1"/>
    <property type="gene ID" value="Pan_g13392"/>
</dbReference>
<dbReference type="Proteomes" id="UP000492821">
    <property type="component" value="Unassembled WGS sequence"/>
</dbReference>
<feature type="compositionally biased region" description="Polar residues" evidence="1">
    <location>
        <begin position="185"/>
        <end position="213"/>
    </location>
</feature>
<reference evidence="2" key="1">
    <citation type="journal article" date="2013" name="Genetics">
        <title>The draft genome and transcriptome of Panagrellus redivivus are shaped by the harsh demands of a free-living lifestyle.</title>
        <authorList>
            <person name="Srinivasan J."/>
            <person name="Dillman A.R."/>
            <person name="Macchietto M.G."/>
            <person name="Heikkinen L."/>
            <person name="Lakso M."/>
            <person name="Fracchia K.M."/>
            <person name="Antoshechkin I."/>
            <person name="Mortazavi A."/>
            <person name="Wong G."/>
            <person name="Sternberg P.W."/>
        </authorList>
    </citation>
    <scope>NUCLEOTIDE SEQUENCE [LARGE SCALE GENOMIC DNA]</scope>
    <source>
        <strain evidence="2">MT8872</strain>
    </source>
</reference>
<feature type="compositionally biased region" description="Polar residues" evidence="1">
    <location>
        <begin position="25"/>
        <end position="36"/>
    </location>
</feature>
<organism evidence="2 3">
    <name type="scientific">Panagrellus redivivus</name>
    <name type="common">Microworm</name>
    <dbReference type="NCBI Taxonomy" id="6233"/>
    <lineage>
        <taxon>Eukaryota</taxon>
        <taxon>Metazoa</taxon>
        <taxon>Ecdysozoa</taxon>
        <taxon>Nematoda</taxon>
        <taxon>Chromadorea</taxon>
        <taxon>Rhabditida</taxon>
        <taxon>Tylenchina</taxon>
        <taxon>Panagrolaimomorpha</taxon>
        <taxon>Panagrolaimoidea</taxon>
        <taxon>Panagrolaimidae</taxon>
        <taxon>Panagrellus</taxon>
    </lineage>
</organism>